<dbReference type="CDD" id="cd03214">
    <property type="entry name" value="ABC_Iron-Siderophores_B12_Hemin"/>
    <property type="match status" value="1"/>
</dbReference>
<evidence type="ECO:0000313" key="11">
    <source>
        <dbReference type="EMBL" id="GKS81429.1"/>
    </source>
</evidence>
<dbReference type="Proteomes" id="UP001055149">
    <property type="component" value="Unassembled WGS sequence"/>
</dbReference>
<dbReference type="EMBL" id="BQXH01000009">
    <property type="protein sequence ID" value="GKS81429.1"/>
    <property type="molecule type" value="Genomic_DNA"/>
</dbReference>
<dbReference type="PANTHER" id="PTHR42771">
    <property type="entry name" value="IRON(3+)-HYDROXAMATE IMPORT ATP-BINDING PROTEIN FHUC"/>
    <property type="match status" value="1"/>
</dbReference>
<evidence type="ECO:0000256" key="4">
    <source>
        <dbReference type="ARBA" id="ARBA00022496"/>
    </source>
</evidence>
<comment type="caution">
    <text evidence="11">The sequence shown here is derived from an EMBL/GenBank/DDBJ whole genome shotgun (WGS) entry which is preliminary data.</text>
</comment>
<evidence type="ECO:0000256" key="2">
    <source>
        <dbReference type="ARBA" id="ARBA00022448"/>
    </source>
</evidence>
<evidence type="ECO:0000256" key="3">
    <source>
        <dbReference type="ARBA" id="ARBA00022475"/>
    </source>
</evidence>
<keyword evidence="4" id="KW-0410">Iron transport</keyword>
<dbReference type="SUPFAM" id="SSF52540">
    <property type="entry name" value="P-loop containing nucleoside triphosphate hydrolases"/>
    <property type="match status" value="1"/>
</dbReference>
<evidence type="ECO:0000313" key="12">
    <source>
        <dbReference type="Proteomes" id="UP001055149"/>
    </source>
</evidence>
<keyword evidence="12" id="KW-1185">Reference proteome</keyword>
<dbReference type="InterPro" id="IPR027417">
    <property type="entry name" value="P-loop_NTPase"/>
</dbReference>
<dbReference type="InterPro" id="IPR003593">
    <property type="entry name" value="AAA+_ATPase"/>
</dbReference>
<name>A0ABQ5JH73_9LACO</name>
<dbReference type="PANTHER" id="PTHR42771:SF2">
    <property type="entry name" value="IRON(3+)-HYDROXAMATE IMPORT ATP-BINDING PROTEIN FHUC"/>
    <property type="match status" value="1"/>
</dbReference>
<dbReference type="SMART" id="SM00382">
    <property type="entry name" value="AAA"/>
    <property type="match status" value="1"/>
</dbReference>
<protein>
    <submittedName>
        <fullName evidence="11">Iron-dicitrate ABC transporter ATP-binding protein</fullName>
    </submittedName>
</protein>
<accession>A0ABQ5JH73</accession>
<evidence type="ECO:0000256" key="5">
    <source>
        <dbReference type="ARBA" id="ARBA00022741"/>
    </source>
</evidence>
<keyword evidence="2" id="KW-0813">Transport</keyword>
<keyword evidence="3" id="KW-1003">Cell membrane</keyword>
<evidence type="ECO:0000259" key="10">
    <source>
        <dbReference type="PROSITE" id="PS50893"/>
    </source>
</evidence>
<keyword evidence="9" id="KW-0472">Membrane</keyword>
<gene>
    <name evidence="11" type="ORF">LPAF129_11150</name>
</gene>
<keyword evidence="8" id="KW-0406">Ion transport</keyword>
<dbReference type="InterPro" id="IPR017871">
    <property type="entry name" value="ABC_transporter-like_CS"/>
</dbReference>
<evidence type="ECO:0000256" key="1">
    <source>
        <dbReference type="ARBA" id="ARBA00004202"/>
    </source>
</evidence>
<dbReference type="GO" id="GO:0005524">
    <property type="term" value="F:ATP binding"/>
    <property type="evidence" value="ECO:0007669"/>
    <property type="project" value="UniProtKB-KW"/>
</dbReference>
<dbReference type="InterPro" id="IPR051535">
    <property type="entry name" value="Siderophore_ABC-ATPase"/>
</dbReference>
<reference evidence="11" key="1">
    <citation type="journal article" date="2022" name="Int. J. Syst. Evol. Microbiol.">
        <title>A novel species of lactic acid bacteria, Ligilactobacillus pabuli sp. nov., isolated from alfalfa silage.</title>
        <authorList>
            <person name="Tohno M."/>
            <person name="Tanizawa Y."/>
            <person name="Sawada H."/>
            <person name="Sakamoto M."/>
            <person name="Ohkuma M."/>
            <person name="Kobayashi H."/>
        </authorList>
    </citation>
    <scope>NUCLEOTIDE SEQUENCE</scope>
    <source>
        <strain evidence="11">AF129</strain>
    </source>
</reference>
<evidence type="ECO:0000256" key="9">
    <source>
        <dbReference type="ARBA" id="ARBA00023136"/>
    </source>
</evidence>
<keyword evidence="7" id="KW-0408">Iron</keyword>
<dbReference type="Gene3D" id="3.40.50.300">
    <property type="entry name" value="P-loop containing nucleotide triphosphate hydrolases"/>
    <property type="match status" value="1"/>
</dbReference>
<organism evidence="11 12">
    <name type="scientific">Ligilactobacillus pabuli</name>
    <dbReference type="NCBI Taxonomy" id="2886039"/>
    <lineage>
        <taxon>Bacteria</taxon>
        <taxon>Bacillati</taxon>
        <taxon>Bacillota</taxon>
        <taxon>Bacilli</taxon>
        <taxon>Lactobacillales</taxon>
        <taxon>Lactobacillaceae</taxon>
        <taxon>Ligilactobacillus</taxon>
    </lineage>
</organism>
<sequence>MGEHEFYCENITAGYAQQDILKDVSLRIPAGKISVLIGSNGCGKSTLLRVLGGFLCPRSGQVCLDGKQLKKYSAKQVAQLLAILPQQTSAPVGLKVVDLISQGRFPHHSLFSKFTKADEQAVFEAMKMVGISELAQRDVSELSGGQRQRVWIALALAQQTDIIFLDEPTTFLDMTYQVEILDLLADLNHRYGKTIVLILHDINLAARYADKLFALKDGALVTEGTPEKVVKTDLIKQIFGLNSLIVEDPIVHSPMVVPIGNY</sequence>
<comment type="subcellular location">
    <subcellularLocation>
        <location evidence="1">Cell membrane</location>
        <topology evidence="1">Peripheral membrane protein</topology>
    </subcellularLocation>
</comment>
<dbReference type="PROSITE" id="PS50893">
    <property type="entry name" value="ABC_TRANSPORTER_2"/>
    <property type="match status" value="1"/>
</dbReference>
<proteinExistence type="predicted"/>
<dbReference type="InterPro" id="IPR003439">
    <property type="entry name" value="ABC_transporter-like_ATP-bd"/>
</dbReference>
<dbReference type="PROSITE" id="PS00211">
    <property type="entry name" value="ABC_TRANSPORTER_1"/>
    <property type="match status" value="1"/>
</dbReference>
<keyword evidence="5" id="KW-0547">Nucleotide-binding</keyword>
<evidence type="ECO:0000256" key="6">
    <source>
        <dbReference type="ARBA" id="ARBA00022840"/>
    </source>
</evidence>
<feature type="domain" description="ABC transporter" evidence="10">
    <location>
        <begin position="6"/>
        <end position="242"/>
    </location>
</feature>
<evidence type="ECO:0000256" key="8">
    <source>
        <dbReference type="ARBA" id="ARBA00023065"/>
    </source>
</evidence>
<keyword evidence="6 11" id="KW-0067">ATP-binding</keyword>
<evidence type="ECO:0000256" key="7">
    <source>
        <dbReference type="ARBA" id="ARBA00023004"/>
    </source>
</evidence>
<dbReference type="RefSeq" id="WP_244055177.1">
    <property type="nucleotide sequence ID" value="NZ_BQXH01000009.1"/>
</dbReference>
<dbReference type="Pfam" id="PF00005">
    <property type="entry name" value="ABC_tran"/>
    <property type="match status" value="1"/>
</dbReference>